<dbReference type="AlphaFoldDB" id="F9WMC9"/>
<accession>F9WMC9</accession>
<keyword evidence="3" id="KW-1185">Reference proteome</keyword>
<feature type="transmembrane region" description="Helical" evidence="1">
    <location>
        <begin position="42"/>
        <end position="63"/>
    </location>
</feature>
<evidence type="ECO:0000313" key="2">
    <source>
        <dbReference type="EMBL" id="CCD18682.1"/>
    </source>
</evidence>
<protein>
    <recommendedName>
        <fullName evidence="4">Transmembrane protein</fullName>
    </recommendedName>
</protein>
<sequence length="308" mass="32706">MVLLAAAKKRDAAVLSVLRFLVLSLGVLFARHCLLVSSHFVPSGQCVLAALVAFSVLLFACFVSPRRVSPVLVSVGRGCVAYACLSVSVSCVVGFVHMFLAWPAVGGMLFELSVHNFVSAFRASRMRAMRSASVFRRSWAPSIVENAVFTLPPLPLALCVLSPAGVIRQIPAQSTCLALFVANSMTPAGFLPFFPRMTVPAHPFESSPTATPVDSVNVGTASCAAIFSPDRKGVPFSSSACSVASLRSRLAEALMFSGERVHPSRAYMYSAPSIVPLMVSLPASRVVLPMHSFALVDVPSPPLYCAKS</sequence>
<reference evidence="2 3" key="1">
    <citation type="journal article" date="2012" name="Proc. Natl. Acad. Sci. U.S.A.">
        <title>Antigenic diversity is generated by distinct evolutionary mechanisms in African trypanosome species.</title>
        <authorList>
            <person name="Jackson A.P."/>
            <person name="Berry A."/>
            <person name="Aslett M."/>
            <person name="Allison H.C."/>
            <person name="Burton P."/>
            <person name="Vavrova-Anderson J."/>
            <person name="Brown R."/>
            <person name="Browne H."/>
            <person name="Corton N."/>
            <person name="Hauser H."/>
            <person name="Gamble J."/>
            <person name="Gilderthorp R."/>
            <person name="Marcello L."/>
            <person name="McQuillan J."/>
            <person name="Otto T.D."/>
            <person name="Quail M.A."/>
            <person name="Sanders M.J."/>
            <person name="van Tonder A."/>
            <person name="Ginger M.L."/>
            <person name="Field M.C."/>
            <person name="Barry J.D."/>
            <person name="Hertz-Fowler C."/>
            <person name="Berriman M."/>
        </authorList>
    </citation>
    <scope>NUCLEOTIDE SEQUENCE</scope>
    <source>
        <strain evidence="2 3">Y486</strain>
    </source>
</reference>
<evidence type="ECO:0008006" key="4">
    <source>
        <dbReference type="Google" id="ProtNLM"/>
    </source>
</evidence>
<evidence type="ECO:0000256" key="1">
    <source>
        <dbReference type="SAM" id="Phobius"/>
    </source>
</evidence>
<feature type="transmembrane region" description="Helical" evidence="1">
    <location>
        <begin position="12"/>
        <end position="30"/>
    </location>
</feature>
<evidence type="ECO:0000313" key="3">
    <source>
        <dbReference type="Proteomes" id="UP000009027"/>
    </source>
</evidence>
<keyword evidence="1" id="KW-0812">Transmembrane</keyword>
<dbReference type="Proteomes" id="UP000009027">
    <property type="component" value="Unassembled WGS sequence"/>
</dbReference>
<feature type="transmembrane region" description="Helical" evidence="1">
    <location>
        <begin position="75"/>
        <end position="96"/>
    </location>
</feature>
<gene>
    <name evidence="2" type="ORF">TvY486_0013900</name>
</gene>
<organism evidence="2 3">
    <name type="scientific">Trypanosoma vivax (strain Y486)</name>
    <dbReference type="NCBI Taxonomy" id="1055687"/>
    <lineage>
        <taxon>Eukaryota</taxon>
        <taxon>Discoba</taxon>
        <taxon>Euglenozoa</taxon>
        <taxon>Kinetoplastea</taxon>
        <taxon>Metakinetoplastina</taxon>
        <taxon>Trypanosomatida</taxon>
        <taxon>Trypanosomatidae</taxon>
        <taxon>Trypanosoma</taxon>
        <taxon>Duttonella</taxon>
    </lineage>
</organism>
<keyword evidence="1" id="KW-0472">Membrane</keyword>
<dbReference type="EMBL" id="CAEX01001657">
    <property type="protein sequence ID" value="CCD18682.1"/>
    <property type="molecule type" value="Genomic_DNA"/>
</dbReference>
<name>F9WMC9_TRYVY</name>
<proteinExistence type="predicted"/>
<keyword evidence="1" id="KW-1133">Transmembrane helix</keyword>